<reference evidence="1" key="2">
    <citation type="journal article" date="2015" name="Fish Shellfish Immunol.">
        <title>Early steps in the European eel (Anguilla anguilla)-Vibrio vulnificus interaction in the gills: Role of the RtxA13 toxin.</title>
        <authorList>
            <person name="Callol A."/>
            <person name="Pajuelo D."/>
            <person name="Ebbesson L."/>
            <person name="Teles M."/>
            <person name="MacKenzie S."/>
            <person name="Amaro C."/>
        </authorList>
    </citation>
    <scope>NUCLEOTIDE SEQUENCE</scope>
</reference>
<reference evidence="1" key="1">
    <citation type="submission" date="2014-11" db="EMBL/GenBank/DDBJ databases">
        <authorList>
            <person name="Amaro Gonzalez C."/>
        </authorList>
    </citation>
    <scope>NUCLEOTIDE SEQUENCE</scope>
</reference>
<evidence type="ECO:0000313" key="1">
    <source>
        <dbReference type="EMBL" id="JAH20835.1"/>
    </source>
</evidence>
<dbReference type="EMBL" id="GBXM01087742">
    <property type="protein sequence ID" value="JAH20835.1"/>
    <property type="molecule type" value="Transcribed_RNA"/>
</dbReference>
<proteinExistence type="predicted"/>
<accession>A0A0E9QX91</accession>
<dbReference type="AlphaFoldDB" id="A0A0E9QX91"/>
<sequence length="40" mass="4565">MPLILREELATFQPVTRTDWFHSPLHTSTPVSRGSRSCPL</sequence>
<name>A0A0E9QX91_ANGAN</name>
<protein>
    <submittedName>
        <fullName evidence="1">Uncharacterized protein</fullName>
    </submittedName>
</protein>
<organism evidence="1">
    <name type="scientific">Anguilla anguilla</name>
    <name type="common">European freshwater eel</name>
    <name type="synonym">Muraena anguilla</name>
    <dbReference type="NCBI Taxonomy" id="7936"/>
    <lineage>
        <taxon>Eukaryota</taxon>
        <taxon>Metazoa</taxon>
        <taxon>Chordata</taxon>
        <taxon>Craniata</taxon>
        <taxon>Vertebrata</taxon>
        <taxon>Euteleostomi</taxon>
        <taxon>Actinopterygii</taxon>
        <taxon>Neopterygii</taxon>
        <taxon>Teleostei</taxon>
        <taxon>Anguilliformes</taxon>
        <taxon>Anguillidae</taxon>
        <taxon>Anguilla</taxon>
    </lineage>
</organism>